<evidence type="ECO:0000313" key="2">
    <source>
        <dbReference type="EMBL" id="MFC3136783.1"/>
    </source>
</evidence>
<proteinExistence type="predicted"/>
<evidence type="ECO:0000313" key="3">
    <source>
        <dbReference type="Proteomes" id="UP001595621"/>
    </source>
</evidence>
<keyword evidence="1" id="KW-0472">Membrane</keyword>
<sequence>MNDLVLIGLIGIAVLAILGLGVRIVINLKAGENVNNNLDNVKIGGDFVGRDKK</sequence>
<keyword evidence="1" id="KW-1133">Transmembrane helix</keyword>
<comment type="caution">
    <text evidence="2">The sequence shown here is derived from an EMBL/GenBank/DDBJ whole genome shotgun (WGS) entry which is preliminary data.</text>
</comment>
<organism evidence="2 3">
    <name type="scientific">Shewanella submarina</name>
    <dbReference type="NCBI Taxonomy" id="2016376"/>
    <lineage>
        <taxon>Bacteria</taxon>
        <taxon>Pseudomonadati</taxon>
        <taxon>Pseudomonadota</taxon>
        <taxon>Gammaproteobacteria</taxon>
        <taxon>Alteromonadales</taxon>
        <taxon>Shewanellaceae</taxon>
        <taxon>Shewanella</taxon>
    </lineage>
</organism>
<dbReference type="RefSeq" id="WP_248936564.1">
    <property type="nucleotide sequence ID" value="NZ_JAKILF010000005.1"/>
</dbReference>
<keyword evidence="3" id="KW-1185">Reference proteome</keyword>
<dbReference type="Proteomes" id="UP001595621">
    <property type="component" value="Unassembled WGS sequence"/>
</dbReference>
<gene>
    <name evidence="2" type="ORF">ACFOE0_01065</name>
</gene>
<reference evidence="3" key="1">
    <citation type="journal article" date="2019" name="Int. J. Syst. Evol. Microbiol.">
        <title>The Global Catalogue of Microorganisms (GCM) 10K type strain sequencing project: providing services to taxonomists for standard genome sequencing and annotation.</title>
        <authorList>
            <consortium name="The Broad Institute Genomics Platform"/>
            <consortium name="The Broad Institute Genome Sequencing Center for Infectious Disease"/>
            <person name="Wu L."/>
            <person name="Ma J."/>
        </authorList>
    </citation>
    <scope>NUCLEOTIDE SEQUENCE [LARGE SCALE GENOMIC DNA]</scope>
    <source>
        <strain evidence="3">KCTC 52277</strain>
    </source>
</reference>
<name>A0ABV7G7Y1_9GAMM</name>
<evidence type="ECO:0000256" key="1">
    <source>
        <dbReference type="SAM" id="Phobius"/>
    </source>
</evidence>
<dbReference type="EMBL" id="JBHRTD010000001">
    <property type="protein sequence ID" value="MFC3136783.1"/>
    <property type="molecule type" value="Genomic_DNA"/>
</dbReference>
<accession>A0ABV7G7Y1</accession>
<feature type="transmembrane region" description="Helical" evidence="1">
    <location>
        <begin position="6"/>
        <end position="26"/>
    </location>
</feature>
<protein>
    <submittedName>
        <fullName evidence="2">Uncharacterized protein</fullName>
    </submittedName>
</protein>
<keyword evidence="1" id="KW-0812">Transmembrane</keyword>